<evidence type="ECO:0000256" key="1">
    <source>
        <dbReference type="ARBA" id="ARBA00010617"/>
    </source>
</evidence>
<name>A0A0A2SUJ2_9GAMM</name>
<dbReference type="Pfam" id="PF00067">
    <property type="entry name" value="p450"/>
    <property type="match status" value="1"/>
</dbReference>
<comment type="cofactor">
    <cofactor evidence="2">
        <name>heme</name>
        <dbReference type="ChEBI" id="CHEBI:30413"/>
    </cofactor>
</comment>
<dbReference type="GO" id="GO:0020037">
    <property type="term" value="F:heme binding"/>
    <property type="evidence" value="ECO:0007669"/>
    <property type="project" value="InterPro"/>
</dbReference>
<protein>
    <recommendedName>
        <fullName evidence="5">Cytochrome P450</fullName>
    </recommendedName>
</protein>
<dbReference type="OrthoDB" id="9764248at2"/>
<evidence type="ECO:0000313" key="3">
    <source>
        <dbReference type="EMBL" id="KGP64397.1"/>
    </source>
</evidence>
<dbReference type="GO" id="GO:0005506">
    <property type="term" value="F:iron ion binding"/>
    <property type="evidence" value="ECO:0007669"/>
    <property type="project" value="InterPro"/>
</dbReference>
<dbReference type="CDD" id="cd00302">
    <property type="entry name" value="cytochrome_P450"/>
    <property type="match status" value="1"/>
</dbReference>
<dbReference type="RefSeq" id="WP_035886142.1">
    <property type="nucleotide sequence ID" value="NZ_JNCF01000001.1"/>
</dbReference>
<keyword evidence="4" id="KW-1185">Reference proteome</keyword>
<keyword evidence="2" id="KW-0479">Metal-binding</keyword>
<dbReference type="GO" id="GO:0016705">
    <property type="term" value="F:oxidoreductase activity, acting on paired donors, with incorporation or reduction of molecular oxygen"/>
    <property type="evidence" value="ECO:0007669"/>
    <property type="project" value="InterPro"/>
</dbReference>
<dbReference type="EMBL" id="JNCF01000001">
    <property type="protein sequence ID" value="KGP64397.1"/>
    <property type="molecule type" value="Genomic_DNA"/>
</dbReference>
<accession>A0A0A2SUJ2</accession>
<keyword evidence="2" id="KW-0408">Iron</keyword>
<dbReference type="STRING" id="1498499.EP47_11530"/>
<dbReference type="PANTHER" id="PTHR24305">
    <property type="entry name" value="CYTOCHROME P450"/>
    <property type="match status" value="1"/>
</dbReference>
<dbReference type="InterPro" id="IPR036396">
    <property type="entry name" value="Cyt_P450_sf"/>
</dbReference>
<dbReference type="Gene3D" id="1.10.630.10">
    <property type="entry name" value="Cytochrome P450"/>
    <property type="match status" value="1"/>
</dbReference>
<gene>
    <name evidence="3" type="ORF">EP47_11530</name>
</gene>
<dbReference type="InterPro" id="IPR001128">
    <property type="entry name" value="Cyt_P450"/>
</dbReference>
<organism evidence="3 4">
    <name type="scientific">Legionella norrlandica</name>
    <dbReference type="NCBI Taxonomy" id="1498499"/>
    <lineage>
        <taxon>Bacteria</taxon>
        <taxon>Pseudomonadati</taxon>
        <taxon>Pseudomonadota</taxon>
        <taxon>Gammaproteobacteria</taxon>
        <taxon>Legionellales</taxon>
        <taxon>Legionellaceae</taxon>
        <taxon>Legionella</taxon>
    </lineage>
</organism>
<evidence type="ECO:0000313" key="4">
    <source>
        <dbReference type="Proteomes" id="UP000054422"/>
    </source>
</evidence>
<evidence type="ECO:0008006" key="5">
    <source>
        <dbReference type="Google" id="ProtNLM"/>
    </source>
</evidence>
<dbReference type="InterPro" id="IPR002401">
    <property type="entry name" value="Cyt_P450_E_grp-I"/>
</dbReference>
<dbReference type="GO" id="GO:0004497">
    <property type="term" value="F:monooxygenase activity"/>
    <property type="evidence" value="ECO:0007669"/>
    <property type="project" value="InterPro"/>
</dbReference>
<sequence>MATTQELDESQQAQEQRFNETPYALSKMTYCGYYAIGYSYELLTNPQRFITQYLYNIASKEGAALAPTFAPALVRLGYAPAIFVLGPYDKKALIRLFRWGESSDDDPAARQPLDRVKHAVGTDTIAQFRGDKGIREHRKIKRPLNNVLDTYNETFSQFSTFAENWNYDYSYQENIRYLVSNIIGKCIFGIPHIPIEDMNILQNMSYALAYYEPKHEEFKKASIELQELGNRILEQYGQDIIDANKYLAAQLDNNEGLEKLFNIKAGSSILVEGNLSNTIMIALAFIMDNDEIKEKLRQELKDFDFGINPEDAEQAKLLYSKLNTCRFLQQVYMEALRYVSPGVMTARKTSKASEWNVHNKEGNIRHFSVPAGSYLFAPLRAMSHDKRLWKEPHQFDPSRFDSSEKLNEYSHNGSIPFLLGDRSCPAAAVFAKLVFKLAVGLVITQYDFTLKDKMNPIPSYSIHPIYEPPTAMATIELREDSKDNSAIELRGLK</sequence>
<reference evidence="3 4" key="1">
    <citation type="submission" date="2014-05" db="EMBL/GenBank/DDBJ databases">
        <authorList>
            <person name="Rizzardi K."/>
            <person name="Winiecka-Krusnell J."/>
            <person name="Ramliden M."/>
            <person name="Alm E."/>
            <person name="Andersson S."/>
            <person name="Byfors S."/>
        </authorList>
    </citation>
    <scope>NUCLEOTIDE SEQUENCE [LARGE SCALE GENOMIC DNA]</scope>
    <source>
        <strain evidence="3 4">LEGN</strain>
    </source>
</reference>
<feature type="binding site" description="axial binding residue" evidence="2">
    <location>
        <position position="424"/>
    </location>
    <ligand>
        <name>heme</name>
        <dbReference type="ChEBI" id="CHEBI:30413"/>
    </ligand>
    <ligandPart>
        <name>Fe</name>
        <dbReference type="ChEBI" id="CHEBI:18248"/>
    </ligandPart>
</feature>
<dbReference type="PANTHER" id="PTHR24305:SF166">
    <property type="entry name" value="CYTOCHROME P450 12A4, MITOCHONDRIAL-RELATED"/>
    <property type="match status" value="1"/>
</dbReference>
<dbReference type="Proteomes" id="UP000054422">
    <property type="component" value="Unassembled WGS sequence"/>
</dbReference>
<dbReference type="InterPro" id="IPR050121">
    <property type="entry name" value="Cytochrome_P450_monoxygenase"/>
</dbReference>
<keyword evidence="2" id="KW-0349">Heme</keyword>
<dbReference type="AlphaFoldDB" id="A0A0A2SUJ2"/>
<comment type="caution">
    <text evidence="3">The sequence shown here is derived from an EMBL/GenBank/DDBJ whole genome shotgun (WGS) entry which is preliminary data.</text>
</comment>
<comment type="similarity">
    <text evidence="1">Belongs to the cytochrome P450 family.</text>
</comment>
<evidence type="ECO:0000256" key="2">
    <source>
        <dbReference type="PIRSR" id="PIRSR602401-1"/>
    </source>
</evidence>
<dbReference type="SUPFAM" id="SSF48264">
    <property type="entry name" value="Cytochrome P450"/>
    <property type="match status" value="1"/>
</dbReference>
<proteinExistence type="inferred from homology"/>
<dbReference type="PRINTS" id="PR00463">
    <property type="entry name" value="EP450I"/>
</dbReference>